<dbReference type="EMBL" id="BK014981">
    <property type="protein sequence ID" value="DAD85386.1"/>
    <property type="molecule type" value="Genomic_DNA"/>
</dbReference>
<evidence type="ECO:0000313" key="1">
    <source>
        <dbReference type="EMBL" id="DAD85386.1"/>
    </source>
</evidence>
<accession>A0A8S5MT86</accession>
<sequence length="52" mass="6007">MRRHDLILTRRLRSAIREPFCLVSTKIEKITSNFLIPQPSCPNNFGSSFLSD</sequence>
<proteinExistence type="predicted"/>
<organism evidence="1">
    <name type="scientific">Siphoviridae sp. ctigT3</name>
    <dbReference type="NCBI Taxonomy" id="2826434"/>
    <lineage>
        <taxon>Viruses</taxon>
        <taxon>Duplodnaviria</taxon>
        <taxon>Heunggongvirae</taxon>
        <taxon>Uroviricota</taxon>
        <taxon>Caudoviricetes</taxon>
    </lineage>
</organism>
<protein>
    <submittedName>
        <fullName evidence="1">Uncharacterized protein</fullName>
    </submittedName>
</protein>
<reference evidence="1" key="1">
    <citation type="journal article" date="2021" name="Proc. Natl. Acad. Sci. U.S.A.">
        <title>A Catalog of Tens of Thousands of Viruses from Human Metagenomes Reveals Hidden Associations with Chronic Diseases.</title>
        <authorList>
            <person name="Tisza M.J."/>
            <person name="Buck C.B."/>
        </authorList>
    </citation>
    <scope>NUCLEOTIDE SEQUENCE</scope>
    <source>
        <strain evidence="1">CtigT3</strain>
    </source>
</reference>
<name>A0A8S5MT86_9CAUD</name>